<dbReference type="GeneID" id="132800055"/>
<organism evidence="1 2">
    <name type="scientific">Ziziphus jujuba</name>
    <name type="common">Chinese jujube</name>
    <name type="synonym">Ziziphus sativa</name>
    <dbReference type="NCBI Taxonomy" id="326968"/>
    <lineage>
        <taxon>Eukaryota</taxon>
        <taxon>Viridiplantae</taxon>
        <taxon>Streptophyta</taxon>
        <taxon>Embryophyta</taxon>
        <taxon>Tracheophyta</taxon>
        <taxon>Spermatophyta</taxon>
        <taxon>Magnoliopsida</taxon>
        <taxon>eudicotyledons</taxon>
        <taxon>Gunneridae</taxon>
        <taxon>Pentapetalae</taxon>
        <taxon>rosids</taxon>
        <taxon>fabids</taxon>
        <taxon>Rosales</taxon>
        <taxon>Rhamnaceae</taxon>
        <taxon>Paliureae</taxon>
        <taxon>Ziziphus</taxon>
    </lineage>
</organism>
<gene>
    <name evidence="2" type="primary">LOC132800055</name>
</gene>
<dbReference type="RefSeq" id="XP_060668937.1">
    <property type="nucleotide sequence ID" value="XM_060812954.1"/>
</dbReference>
<name>A0ABM3ZWV1_ZIZJJ</name>
<proteinExistence type="predicted"/>
<protein>
    <submittedName>
        <fullName evidence="2">Cell wall / vacuolar inhibitor of fructosidase 1-like</fullName>
    </submittedName>
</protein>
<dbReference type="SUPFAM" id="SSF101148">
    <property type="entry name" value="Plant invertase/pectin methylesterase inhibitor"/>
    <property type="match status" value="1"/>
</dbReference>
<evidence type="ECO:0000313" key="1">
    <source>
        <dbReference type="Proteomes" id="UP001652623"/>
    </source>
</evidence>
<dbReference type="Proteomes" id="UP001652623">
    <property type="component" value="Chromosome 11"/>
</dbReference>
<sequence>MKNHRSSNADVSALALIMVDIVKDKATKTLNHINDMLKEDYDVPEATEALTKGAYIFAEDSFNDAAIVADSSGESFSSGSSTLTDLNKDMHDVSAVARAILRTLL</sequence>
<dbReference type="InterPro" id="IPR035513">
    <property type="entry name" value="Invertase/methylesterase_inhib"/>
</dbReference>
<keyword evidence="1" id="KW-1185">Reference proteome</keyword>
<evidence type="ECO:0000313" key="2">
    <source>
        <dbReference type="RefSeq" id="XP_060668937.1"/>
    </source>
</evidence>
<accession>A0ABM3ZWV1</accession>
<reference evidence="2" key="1">
    <citation type="submission" date="2025-08" db="UniProtKB">
        <authorList>
            <consortium name="RefSeq"/>
        </authorList>
    </citation>
    <scope>IDENTIFICATION</scope>
    <source>
        <tissue evidence="2">Seedling</tissue>
    </source>
</reference>
<dbReference type="Gene3D" id="1.20.140.40">
    <property type="entry name" value="Invertase/pectin methylesterase inhibitor family protein"/>
    <property type="match status" value="2"/>
</dbReference>